<dbReference type="Proteomes" id="UP001595791">
    <property type="component" value="Unassembled WGS sequence"/>
</dbReference>
<dbReference type="Pfam" id="PF13466">
    <property type="entry name" value="STAS_2"/>
    <property type="match status" value="1"/>
</dbReference>
<name>A0ABV8MNC5_9NEIS</name>
<proteinExistence type="predicted"/>
<organism evidence="2 3">
    <name type="scientific">Chitinimonas lacunae</name>
    <dbReference type="NCBI Taxonomy" id="1963018"/>
    <lineage>
        <taxon>Bacteria</taxon>
        <taxon>Pseudomonadati</taxon>
        <taxon>Pseudomonadota</taxon>
        <taxon>Betaproteobacteria</taxon>
        <taxon>Neisseriales</taxon>
        <taxon>Chitinibacteraceae</taxon>
        <taxon>Chitinimonas</taxon>
    </lineage>
</organism>
<evidence type="ECO:0000259" key="1">
    <source>
        <dbReference type="PROSITE" id="PS50801"/>
    </source>
</evidence>
<dbReference type="SUPFAM" id="SSF52091">
    <property type="entry name" value="SpoIIaa-like"/>
    <property type="match status" value="1"/>
</dbReference>
<dbReference type="InterPro" id="IPR036513">
    <property type="entry name" value="STAS_dom_sf"/>
</dbReference>
<dbReference type="InterPro" id="IPR002645">
    <property type="entry name" value="STAS_dom"/>
</dbReference>
<dbReference type="PANTHER" id="PTHR35849">
    <property type="entry name" value="BLR2341 PROTEIN"/>
    <property type="match status" value="1"/>
</dbReference>
<dbReference type="PANTHER" id="PTHR35849:SF2">
    <property type="entry name" value="BLR2341 PROTEIN"/>
    <property type="match status" value="1"/>
</dbReference>
<protein>
    <submittedName>
        <fullName evidence="2">Lipid asymmetry maintenance protein MlaB</fullName>
    </submittedName>
</protein>
<feature type="domain" description="STAS" evidence="1">
    <location>
        <begin position="14"/>
        <end position="108"/>
    </location>
</feature>
<dbReference type="PROSITE" id="PS50801">
    <property type="entry name" value="STAS"/>
    <property type="match status" value="1"/>
</dbReference>
<dbReference type="RefSeq" id="WP_378163442.1">
    <property type="nucleotide sequence ID" value="NZ_JBHSBU010000001.1"/>
</dbReference>
<evidence type="ECO:0000313" key="2">
    <source>
        <dbReference type="EMBL" id="MFC4159559.1"/>
    </source>
</evidence>
<dbReference type="EMBL" id="JBHSBU010000001">
    <property type="protein sequence ID" value="MFC4159559.1"/>
    <property type="molecule type" value="Genomic_DNA"/>
</dbReference>
<comment type="caution">
    <text evidence="2">The sequence shown here is derived from an EMBL/GenBank/DDBJ whole genome shotgun (WGS) entry which is preliminary data.</text>
</comment>
<dbReference type="InterPro" id="IPR058548">
    <property type="entry name" value="MlaB-like_STAS"/>
</dbReference>
<accession>A0ABV8MNC5</accession>
<evidence type="ECO:0000313" key="3">
    <source>
        <dbReference type="Proteomes" id="UP001595791"/>
    </source>
</evidence>
<sequence length="108" mass="11863">MPISSYFQGERCQLRIDGPLTIYEANESKAHLLQELGLAREMEVDLAGVSEFDTAGVQLLLLLKREAARHGKAIGFHGHSRAVLQVIDLYNMAGVFGDPLVLSDGERP</sequence>
<dbReference type="InterPro" id="IPR052746">
    <property type="entry name" value="MlaB_ABC_Transporter"/>
</dbReference>
<dbReference type="CDD" id="cd07043">
    <property type="entry name" value="STAS_anti-anti-sigma_factors"/>
    <property type="match status" value="1"/>
</dbReference>
<keyword evidence="3" id="KW-1185">Reference proteome</keyword>
<gene>
    <name evidence="2" type="ORF">ACFOW7_09375</name>
</gene>
<dbReference type="Gene3D" id="3.30.750.24">
    <property type="entry name" value="STAS domain"/>
    <property type="match status" value="1"/>
</dbReference>
<reference evidence="3" key="1">
    <citation type="journal article" date="2019" name="Int. J. Syst. Evol. Microbiol.">
        <title>The Global Catalogue of Microorganisms (GCM) 10K type strain sequencing project: providing services to taxonomists for standard genome sequencing and annotation.</title>
        <authorList>
            <consortium name="The Broad Institute Genomics Platform"/>
            <consortium name="The Broad Institute Genome Sequencing Center for Infectious Disease"/>
            <person name="Wu L."/>
            <person name="Ma J."/>
        </authorList>
    </citation>
    <scope>NUCLEOTIDE SEQUENCE [LARGE SCALE GENOMIC DNA]</scope>
    <source>
        <strain evidence="3">LMG 29894</strain>
    </source>
</reference>